<dbReference type="AlphaFoldDB" id="A0A8I1YJ78"/>
<dbReference type="Pfam" id="PF13469">
    <property type="entry name" value="Sulfotransfer_3"/>
    <property type="match status" value="1"/>
</dbReference>
<evidence type="ECO:0008006" key="3">
    <source>
        <dbReference type="Google" id="ProtNLM"/>
    </source>
</evidence>
<sequence length="127" mass="13986">MSQDANRGATVCFLLGLPRSGTTLLAHLLQQHPEITAPPEPWLMLALEAFGRVDHRHPAGTSLIETATSEFLGRIDRAAVSRAFADAAYGAYLSSAGKRIIVDKTPRYWMVLDYLDLLYPESLTQNS</sequence>
<comment type="caution">
    <text evidence="1">The sequence shown here is derived from an EMBL/GenBank/DDBJ whole genome shotgun (WGS) entry which is preliminary data.</text>
</comment>
<gene>
    <name evidence="1" type="ORF">JOH49_009332</name>
</gene>
<evidence type="ECO:0000313" key="2">
    <source>
        <dbReference type="Proteomes" id="UP000673383"/>
    </source>
</evidence>
<evidence type="ECO:0000313" key="1">
    <source>
        <dbReference type="EMBL" id="MBP1299579.1"/>
    </source>
</evidence>
<organism evidence="1 2">
    <name type="scientific">Bradyrhizobium elkanii</name>
    <dbReference type="NCBI Taxonomy" id="29448"/>
    <lineage>
        <taxon>Bacteria</taxon>
        <taxon>Pseudomonadati</taxon>
        <taxon>Pseudomonadota</taxon>
        <taxon>Alphaproteobacteria</taxon>
        <taxon>Hyphomicrobiales</taxon>
        <taxon>Nitrobacteraceae</taxon>
        <taxon>Bradyrhizobium</taxon>
    </lineage>
</organism>
<proteinExistence type="predicted"/>
<dbReference type="EMBL" id="JAFICZ010000001">
    <property type="protein sequence ID" value="MBP1299579.1"/>
    <property type="molecule type" value="Genomic_DNA"/>
</dbReference>
<dbReference type="RefSeq" id="WP_209945860.1">
    <property type="nucleotide sequence ID" value="NZ_JAFICZ010000001.1"/>
</dbReference>
<dbReference type="SUPFAM" id="SSF52540">
    <property type="entry name" value="P-loop containing nucleoside triphosphate hydrolases"/>
    <property type="match status" value="1"/>
</dbReference>
<protein>
    <recommendedName>
        <fullName evidence="3">Sulfotransferase</fullName>
    </recommendedName>
</protein>
<reference evidence="1" key="1">
    <citation type="submission" date="2021-02" db="EMBL/GenBank/DDBJ databases">
        <title>Genomic Encyclopedia of Type Strains, Phase IV (KMG-V): Genome sequencing to study the core and pangenomes of soil and plant-associated prokaryotes.</title>
        <authorList>
            <person name="Whitman W."/>
        </authorList>
    </citation>
    <scope>NUCLEOTIDE SEQUENCE</scope>
    <source>
        <strain evidence="1">USDA 406</strain>
    </source>
</reference>
<dbReference type="InterPro" id="IPR027417">
    <property type="entry name" value="P-loop_NTPase"/>
</dbReference>
<dbReference type="Proteomes" id="UP000673383">
    <property type="component" value="Unassembled WGS sequence"/>
</dbReference>
<accession>A0A8I1YJ78</accession>
<dbReference type="Gene3D" id="3.40.50.300">
    <property type="entry name" value="P-loop containing nucleotide triphosphate hydrolases"/>
    <property type="match status" value="1"/>
</dbReference>
<name>A0A8I1YJ78_BRAEL</name>